<organism evidence="1 2">
    <name type="scientific">Mycobacterium stomatepiae</name>
    <dbReference type="NCBI Taxonomy" id="470076"/>
    <lineage>
        <taxon>Bacteria</taxon>
        <taxon>Bacillati</taxon>
        <taxon>Actinomycetota</taxon>
        <taxon>Actinomycetes</taxon>
        <taxon>Mycobacteriales</taxon>
        <taxon>Mycobacteriaceae</taxon>
        <taxon>Mycobacterium</taxon>
        <taxon>Mycobacterium simiae complex</taxon>
    </lineage>
</organism>
<gene>
    <name evidence="1" type="ORF">MSTO_28950</name>
</gene>
<dbReference type="RefSeq" id="WP_163790632.1">
    <property type="nucleotide sequence ID" value="NZ_AP022587.1"/>
</dbReference>
<protein>
    <submittedName>
        <fullName evidence="1">Uncharacterized protein</fullName>
    </submittedName>
</protein>
<reference evidence="1 2" key="1">
    <citation type="journal article" date="2019" name="Emerg. Microbes Infect.">
        <title>Comprehensive subspecies identification of 175 nontuberculous mycobacteria species based on 7547 genomic profiles.</title>
        <authorList>
            <person name="Matsumoto Y."/>
            <person name="Kinjo T."/>
            <person name="Motooka D."/>
            <person name="Nabeya D."/>
            <person name="Jung N."/>
            <person name="Uechi K."/>
            <person name="Horii T."/>
            <person name="Iida T."/>
            <person name="Fujita J."/>
            <person name="Nakamura S."/>
        </authorList>
    </citation>
    <scope>NUCLEOTIDE SEQUENCE [LARGE SCALE GENOMIC DNA]</scope>
    <source>
        <strain evidence="1 2">JCM 17783</strain>
    </source>
</reference>
<dbReference type="AlphaFoldDB" id="A0A7I7Q8N1"/>
<accession>A0A7I7Q8N1</accession>
<evidence type="ECO:0000313" key="1">
    <source>
        <dbReference type="EMBL" id="BBY22690.1"/>
    </source>
</evidence>
<name>A0A7I7Q8N1_9MYCO</name>
<dbReference type="KEGG" id="msto:MSTO_28950"/>
<keyword evidence="2" id="KW-1185">Reference proteome</keyword>
<dbReference type="EMBL" id="AP022587">
    <property type="protein sequence ID" value="BBY22690.1"/>
    <property type="molecule type" value="Genomic_DNA"/>
</dbReference>
<sequence length="54" mass="6434">MTPREYRVLEAVRSEAEGLRFAVVEIADDEAREVARFYRRDEADIYAAWRLRES</sequence>
<evidence type="ECO:0000313" key="2">
    <source>
        <dbReference type="Proteomes" id="UP000467130"/>
    </source>
</evidence>
<dbReference type="Proteomes" id="UP000467130">
    <property type="component" value="Chromosome"/>
</dbReference>
<proteinExistence type="predicted"/>